<protein>
    <submittedName>
        <fullName evidence="3">DUF4157 domain-containing protein</fullName>
    </submittedName>
</protein>
<evidence type="ECO:0000313" key="4">
    <source>
        <dbReference type="Proteomes" id="UP000650424"/>
    </source>
</evidence>
<proteinExistence type="predicted"/>
<accession>A0ABR6ZT70</accession>
<gene>
    <name evidence="3" type="ORF">H8L32_16380</name>
</gene>
<evidence type="ECO:0000256" key="1">
    <source>
        <dbReference type="SAM" id="MobiDB-lite"/>
    </source>
</evidence>
<comment type="caution">
    <text evidence="3">The sequence shown here is derived from an EMBL/GenBank/DDBJ whole genome shotgun (WGS) entry which is preliminary data.</text>
</comment>
<feature type="domain" description="eCIS core" evidence="2">
    <location>
        <begin position="61"/>
        <end position="126"/>
    </location>
</feature>
<organism evidence="3 4">
    <name type="scientific">Undibacterium hunanense</name>
    <dbReference type="NCBI Taxonomy" id="2762292"/>
    <lineage>
        <taxon>Bacteria</taxon>
        <taxon>Pseudomonadati</taxon>
        <taxon>Pseudomonadota</taxon>
        <taxon>Betaproteobacteria</taxon>
        <taxon>Burkholderiales</taxon>
        <taxon>Oxalobacteraceae</taxon>
        <taxon>Undibacterium</taxon>
    </lineage>
</organism>
<reference evidence="3 4" key="1">
    <citation type="submission" date="2020-08" db="EMBL/GenBank/DDBJ databases">
        <title>Novel species isolated from subtropical streams in China.</title>
        <authorList>
            <person name="Lu H."/>
        </authorList>
    </citation>
    <scope>NUCLEOTIDE SEQUENCE [LARGE SCALE GENOMIC DNA]</scope>
    <source>
        <strain evidence="3 4">CY18W</strain>
    </source>
</reference>
<sequence length="383" mass="41973">MMNNSPQAQHMQAIQRMADQSAQSHRLGTATGNAPLQRMAEAAPVQREVQVAAPKPNNTGLPDNLKSGIEGLSGHSLDDVKVHYNSPQPAQLQAHAYAQGTDIHLAPGQEQHLPHEAWHVVQQKQGRVRPTFQMKAGVQVNDDAGLESEADMMGSKALSLDTAQLARDSQTAHGRESVEGRDPVQRKLMSQTGGSKVVQALADTKLVDRPLLAHIAEEKTHLKQWAAGEFYAWELDQHSKNECHAHLFKPELKPAEVKFKGHVVTGKSGELRNQTPHEIKAVMAKPDDWTTTVTVGAPLKQIETGTLVELKDHDDYAERIRGTLRDAVAVMMNSPESNLESSIAEAKKIAEGFKKEKKDKNATGSVVKETEWADDFSLGTAFE</sequence>
<keyword evidence="4" id="KW-1185">Reference proteome</keyword>
<feature type="region of interest" description="Disordered" evidence="1">
    <location>
        <begin position="1"/>
        <end position="28"/>
    </location>
</feature>
<evidence type="ECO:0000313" key="3">
    <source>
        <dbReference type="EMBL" id="MBC3919070.1"/>
    </source>
</evidence>
<dbReference type="InterPro" id="IPR025295">
    <property type="entry name" value="eCIS_core_dom"/>
</dbReference>
<evidence type="ECO:0000259" key="2">
    <source>
        <dbReference type="Pfam" id="PF13699"/>
    </source>
</evidence>
<dbReference type="Proteomes" id="UP000650424">
    <property type="component" value="Unassembled WGS sequence"/>
</dbReference>
<dbReference type="EMBL" id="JACOGF010000008">
    <property type="protein sequence ID" value="MBC3919070.1"/>
    <property type="molecule type" value="Genomic_DNA"/>
</dbReference>
<dbReference type="Pfam" id="PF13699">
    <property type="entry name" value="eCIS_core"/>
    <property type="match status" value="1"/>
</dbReference>
<name>A0ABR6ZT70_9BURK</name>